<dbReference type="Proteomes" id="UP000436088">
    <property type="component" value="Unassembled WGS sequence"/>
</dbReference>
<gene>
    <name evidence="2" type="ORF">F3Y22_tig00117040pilonHSYRG00058</name>
</gene>
<name>A0A6A2XE05_HIBSY</name>
<organism evidence="2 3">
    <name type="scientific">Hibiscus syriacus</name>
    <name type="common">Rose of Sharon</name>
    <dbReference type="NCBI Taxonomy" id="106335"/>
    <lineage>
        <taxon>Eukaryota</taxon>
        <taxon>Viridiplantae</taxon>
        <taxon>Streptophyta</taxon>
        <taxon>Embryophyta</taxon>
        <taxon>Tracheophyta</taxon>
        <taxon>Spermatophyta</taxon>
        <taxon>Magnoliopsida</taxon>
        <taxon>eudicotyledons</taxon>
        <taxon>Gunneridae</taxon>
        <taxon>Pentapetalae</taxon>
        <taxon>rosids</taxon>
        <taxon>malvids</taxon>
        <taxon>Malvales</taxon>
        <taxon>Malvaceae</taxon>
        <taxon>Malvoideae</taxon>
        <taxon>Hibiscus</taxon>
    </lineage>
</organism>
<keyword evidence="3" id="KW-1185">Reference proteome</keyword>
<protein>
    <submittedName>
        <fullName evidence="2">Tetratricopeptide repeat-like superfamily protein, putative isoform 1</fullName>
    </submittedName>
</protein>
<evidence type="ECO:0000313" key="2">
    <source>
        <dbReference type="EMBL" id="KAE8654827.1"/>
    </source>
</evidence>
<evidence type="ECO:0000313" key="3">
    <source>
        <dbReference type="Proteomes" id="UP000436088"/>
    </source>
</evidence>
<evidence type="ECO:0000256" key="1">
    <source>
        <dbReference type="SAM" id="MobiDB-lite"/>
    </source>
</evidence>
<feature type="region of interest" description="Disordered" evidence="1">
    <location>
        <begin position="394"/>
        <end position="416"/>
    </location>
</feature>
<reference evidence="2" key="1">
    <citation type="submission" date="2019-09" db="EMBL/GenBank/DDBJ databases">
        <title>Draft genome information of white flower Hibiscus syriacus.</title>
        <authorList>
            <person name="Kim Y.-M."/>
        </authorList>
    </citation>
    <scope>NUCLEOTIDE SEQUENCE [LARGE SCALE GENOMIC DNA]</scope>
    <source>
        <strain evidence="2">YM2019G1</strain>
    </source>
</reference>
<dbReference type="AlphaFoldDB" id="A0A6A2XE05"/>
<accession>A0A6A2XE05</accession>
<dbReference type="PANTHER" id="PTHR36386">
    <property type="entry name" value="OS06G0683900 PROTEIN"/>
    <property type="match status" value="1"/>
</dbReference>
<comment type="caution">
    <text evidence="2">The sequence shown here is derived from an EMBL/GenBank/DDBJ whole genome shotgun (WGS) entry which is preliminary data.</text>
</comment>
<dbReference type="EMBL" id="VEPZ02001784">
    <property type="protein sequence ID" value="KAE8654827.1"/>
    <property type="molecule type" value="Genomic_DNA"/>
</dbReference>
<proteinExistence type="predicted"/>
<dbReference type="PANTHER" id="PTHR36386:SF1">
    <property type="entry name" value="OS06G0683900 PROTEIN"/>
    <property type="match status" value="1"/>
</dbReference>
<sequence>MATLAAIAARRIATVSSTPAPSQAASLIPRRGLAGGADHHVPPKVNCWQEPMNPAKWKEEHFVIVSVTGWGLLFYGGYKFLTRGKGKKEECYVTRTQVFRPMSHFAGDVSIGQECSGNGTEMSCPLCSIFKHFSFVFLLRREFSISPFCFKIAKPKLNRRGVSLGPTEIFSATKSRQFMKHEFITPIQSIQSRRKSCFFKLQDIDEGRVTRERGKSLSLSPNSRKTVSKVIAPKPAATTVGDKRAVKKEEGVISTIQPKRLFKDGEKPVSARKPLKHGRVVGSRYNQIPNQSNVSFTVSDAQKQESNKHDKRCVSNERIVDSCKNEKSENIMKKKWEIPSEVIILKEESPQSIGKINDLLPKIRTVRVWHESPRASEPAKRVAELMGRKPYYSMEEETENSVRQALSLAEGDGEKE</sequence>